<proteinExistence type="predicted"/>
<dbReference type="Proteomes" id="UP000053831">
    <property type="component" value="Unassembled WGS sequence"/>
</dbReference>
<sequence>MAPPKAQNSPSTFKYKSLDHISLLNYQVPSKGSGLRPALEFYGGASTGSSAPKADLRSEIMTPTSDVMSSLDDSEKTPDGWSFWSRDDMDRNGAKDNSALQKTQVAADTTTDEITISGRAAEQLYQLEALKLAECRRSLAFAQEELAMAHKSIDLMRKHNANFAQELAAAESVEWVQTSKGQWPGLVHVGSVPLLTTRIEFPQMFDYPPQCTPSW</sequence>
<evidence type="ECO:0000256" key="1">
    <source>
        <dbReference type="SAM" id="MobiDB-lite"/>
    </source>
</evidence>
<accession>A0A0M8MX44</accession>
<evidence type="ECO:0000313" key="2">
    <source>
        <dbReference type="EMBL" id="KOS20458.1"/>
    </source>
</evidence>
<feature type="region of interest" description="Disordered" evidence="1">
    <location>
        <begin position="63"/>
        <end position="86"/>
    </location>
</feature>
<evidence type="ECO:0000313" key="3">
    <source>
        <dbReference type="Proteomes" id="UP000053831"/>
    </source>
</evidence>
<dbReference type="EMBL" id="LGSR01000017">
    <property type="protein sequence ID" value="KOS20458.1"/>
    <property type="molecule type" value="Genomic_DNA"/>
</dbReference>
<gene>
    <name evidence="2" type="ORF">ESCO_005371</name>
</gene>
<organism evidence="2 3">
    <name type="scientific">Escovopsis weberi</name>
    <dbReference type="NCBI Taxonomy" id="150374"/>
    <lineage>
        <taxon>Eukaryota</taxon>
        <taxon>Fungi</taxon>
        <taxon>Dikarya</taxon>
        <taxon>Ascomycota</taxon>
        <taxon>Pezizomycotina</taxon>
        <taxon>Sordariomycetes</taxon>
        <taxon>Hypocreomycetidae</taxon>
        <taxon>Hypocreales</taxon>
        <taxon>Hypocreaceae</taxon>
        <taxon>Escovopsis</taxon>
    </lineage>
</organism>
<name>A0A0M8MX44_ESCWE</name>
<reference evidence="2 3" key="1">
    <citation type="submission" date="2015-07" db="EMBL/GenBank/DDBJ databases">
        <title>The genome of the fungus Escovopsis weberi, a specialized disease agent of ant agriculture.</title>
        <authorList>
            <person name="de Man T.J."/>
            <person name="Stajich J.E."/>
            <person name="Kubicek C.P."/>
            <person name="Chenthamara K."/>
            <person name="Atanasova L."/>
            <person name="Druzhinina I.S."/>
            <person name="Birnbaum S."/>
            <person name="Barribeau S.M."/>
            <person name="Teiling C."/>
            <person name="Suen G."/>
            <person name="Currie C."/>
            <person name="Gerardo N.M."/>
        </authorList>
    </citation>
    <scope>NUCLEOTIDE SEQUENCE [LARGE SCALE GENOMIC DNA]</scope>
</reference>
<comment type="caution">
    <text evidence="2">The sequence shown here is derived from an EMBL/GenBank/DDBJ whole genome shotgun (WGS) entry which is preliminary data.</text>
</comment>
<dbReference type="AlphaFoldDB" id="A0A0M8MX44"/>
<keyword evidence="3" id="KW-1185">Reference proteome</keyword>
<protein>
    <submittedName>
        <fullName evidence="2">Uncharacterized protein</fullName>
    </submittedName>
</protein>